<dbReference type="InterPro" id="IPR000683">
    <property type="entry name" value="Gfo/Idh/MocA-like_OxRdtase_N"/>
</dbReference>
<dbReference type="RefSeq" id="WP_302848471.1">
    <property type="nucleotide sequence ID" value="NZ_CP014049.2"/>
</dbReference>
<dbReference type="EMBL" id="CP019290">
    <property type="protein sequence ID" value="AXX61112.1"/>
    <property type="molecule type" value="Genomic_DNA"/>
</dbReference>
<reference evidence="3 4" key="1">
    <citation type="submission" date="2017-01" db="EMBL/GenBank/DDBJ databases">
        <title>Complete Genome Sequence of Vibrio vulnificus FORC_053.</title>
        <authorList>
            <consortium name="Food-borne Pathogen Omics Research Center"/>
            <person name="Chung H.Y."/>
            <person name="Na E.J."/>
            <person name="Song J.S."/>
            <person name="Kim H."/>
            <person name="Lee J.-H."/>
            <person name="Ryu S."/>
            <person name="Choi S.H."/>
        </authorList>
    </citation>
    <scope>NUCLEOTIDE SEQUENCE [LARGE SCALE GENOMIC DNA]</scope>
    <source>
        <strain evidence="3 4">FORC_053</strain>
    </source>
</reference>
<organism evidence="3 4">
    <name type="scientific">Vibrio vulnificus</name>
    <dbReference type="NCBI Taxonomy" id="672"/>
    <lineage>
        <taxon>Bacteria</taxon>
        <taxon>Pseudomonadati</taxon>
        <taxon>Pseudomonadota</taxon>
        <taxon>Gammaproteobacteria</taxon>
        <taxon>Vibrionales</taxon>
        <taxon>Vibrionaceae</taxon>
        <taxon>Vibrio</taxon>
    </lineage>
</organism>
<proteinExistence type="predicted"/>
<name>A0AAN1PQP4_VIBVL</name>
<feature type="domain" description="GFO/IDH/MocA-like oxidoreductase" evidence="2">
    <location>
        <begin position="133"/>
        <end position="256"/>
    </location>
</feature>
<dbReference type="Pfam" id="PF22725">
    <property type="entry name" value="GFO_IDH_MocA_C3"/>
    <property type="match status" value="1"/>
</dbReference>
<dbReference type="InterPro" id="IPR051450">
    <property type="entry name" value="Gfo/Idh/MocA_Oxidoreductases"/>
</dbReference>
<dbReference type="GO" id="GO:0000166">
    <property type="term" value="F:nucleotide binding"/>
    <property type="evidence" value="ECO:0007669"/>
    <property type="project" value="InterPro"/>
</dbReference>
<evidence type="ECO:0000313" key="3">
    <source>
        <dbReference type="EMBL" id="AXX61112.1"/>
    </source>
</evidence>
<dbReference type="Gene3D" id="3.30.360.10">
    <property type="entry name" value="Dihydrodipicolinate Reductase, domain 2"/>
    <property type="match status" value="1"/>
</dbReference>
<dbReference type="PANTHER" id="PTHR43377">
    <property type="entry name" value="BILIVERDIN REDUCTASE A"/>
    <property type="match status" value="1"/>
</dbReference>
<dbReference type="Gene3D" id="3.40.50.720">
    <property type="entry name" value="NAD(P)-binding Rossmann-like Domain"/>
    <property type="match status" value="1"/>
</dbReference>
<dbReference type="InterPro" id="IPR055170">
    <property type="entry name" value="GFO_IDH_MocA-like_dom"/>
</dbReference>
<accession>A0AAN1PQP4</accession>
<dbReference type="Pfam" id="PF01408">
    <property type="entry name" value="GFO_IDH_MocA"/>
    <property type="match status" value="1"/>
</dbReference>
<gene>
    <name evidence="3" type="ORF">FORC53_2773</name>
</gene>
<evidence type="ECO:0000313" key="4">
    <source>
        <dbReference type="Proteomes" id="UP000263418"/>
    </source>
</evidence>
<sequence length="330" mass="36511">MSASSSMSKVAVIGLGNIATRHRRNLKALYPGTTLFAMSASGRVPEEAISDCDGIVGSIDELIAQQVQLVIVASPAPFHAQHAIALLEANIPVLIEKPLATTSEDCQAILQAAEQSGTPVSVGYCLRYLSSSQQIKTLFDQGILGELYHAHIEIGQYLPDWRPSKDYRECVSARSELGGGVLLELSHELDYSQWLLGPLEVQHAILRSSHELGLEVEDSADIMSTTQSGAVVTIHLDFLQRQAYRRCRFVGQLGALEWDLIGNSIYFTDGEGRRALYSEPEWDKNQMYLEMIRDFYQAILGKSNNVISLEEALNSISMIEKLKSKHCERT</sequence>
<dbReference type="InterPro" id="IPR036291">
    <property type="entry name" value="NAD(P)-bd_dom_sf"/>
</dbReference>
<dbReference type="Proteomes" id="UP000263418">
    <property type="component" value="Chromosome 1"/>
</dbReference>
<feature type="domain" description="Gfo/Idh/MocA-like oxidoreductase N-terminal" evidence="1">
    <location>
        <begin position="9"/>
        <end position="124"/>
    </location>
</feature>
<dbReference type="AlphaFoldDB" id="A0AAN1PQP4"/>
<evidence type="ECO:0000259" key="1">
    <source>
        <dbReference type="Pfam" id="PF01408"/>
    </source>
</evidence>
<dbReference type="SUPFAM" id="SSF51735">
    <property type="entry name" value="NAD(P)-binding Rossmann-fold domains"/>
    <property type="match status" value="1"/>
</dbReference>
<protein>
    <submittedName>
        <fullName evidence="3">Legionaminic acid biosynthesis protein PtmF</fullName>
    </submittedName>
</protein>
<evidence type="ECO:0000259" key="2">
    <source>
        <dbReference type="Pfam" id="PF22725"/>
    </source>
</evidence>
<dbReference type="PANTHER" id="PTHR43377:SF1">
    <property type="entry name" value="BILIVERDIN REDUCTASE A"/>
    <property type="match status" value="1"/>
</dbReference>
<dbReference type="SUPFAM" id="SSF55347">
    <property type="entry name" value="Glyceraldehyde-3-phosphate dehydrogenase-like, C-terminal domain"/>
    <property type="match status" value="1"/>
</dbReference>